<evidence type="ECO:0000313" key="2">
    <source>
        <dbReference type="Proteomes" id="UP000254649"/>
    </source>
</evidence>
<sequence>MTEFKDVKQAIVEAQLAATPRDKLVNDIMKGSADLLSANDIITRLGISADEFMKLVNLPNHSLRTNGGLGAAVYASRRMFDAHIELINQELEKNISFPKPDVYILGKARWKKETFKKWLEEQCK</sequence>
<dbReference type="AlphaFoldDB" id="A0A380TXT4"/>
<protein>
    <submittedName>
        <fullName evidence="1">Uncharacterized protein</fullName>
    </submittedName>
</protein>
<accession>A0A380TXT4</accession>
<dbReference type="OrthoDB" id="5677251at2"/>
<name>A0A380TXT4_9PAST</name>
<gene>
    <name evidence="1" type="ORF">NCTC10801_01946</name>
</gene>
<dbReference type="EMBL" id="UFRQ01000003">
    <property type="protein sequence ID" value="SUT93463.1"/>
    <property type="molecule type" value="Genomic_DNA"/>
</dbReference>
<evidence type="ECO:0000313" key="1">
    <source>
        <dbReference type="EMBL" id="SUT93463.1"/>
    </source>
</evidence>
<organism evidence="1 2">
    <name type="scientific">[Actinobacillus] rossii</name>
    <dbReference type="NCBI Taxonomy" id="123820"/>
    <lineage>
        <taxon>Bacteria</taxon>
        <taxon>Pseudomonadati</taxon>
        <taxon>Pseudomonadota</taxon>
        <taxon>Gammaproteobacteria</taxon>
        <taxon>Pasteurellales</taxon>
        <taxon>Pasteurellaceae</taxon>
    </lineage>
</organism>
<reference evidence="1 2" key="1">
    <citation type="submission" date="2018-06" db="EMBL/GenBank/DDBJ databases">
        <authorList>
            <consortium name="Pathogen Informatics"/>
            <person name="Doyle S."/>
        </authorList>
    </citation>
    <scope>NUCLEOTIDE SEQUENCE [LARGE SCALE GENOMIC DNA]</scope>
    <source>
        <strain evidence="1 2">NCTC10801</strain>
    </source>
</reference>
<proteinExistence type="predicted"/>
<dbReference type="Proteomes" id="UP000254649">
    <property type="component" value="Unassembled WGS sequence"/>
</dbReference>
<keyword evidence="2" id="KW-1185">Reference proteome</keyword>